<dbReference type="Proteomes" id="UP000729402">
    <property type="component" value="Unassembled WGS sequence"/>
</dbReference>
<sequence>MPLTCGAIHPMEPTNSGTSRSTVWYFRRSASRSSWTWVESWSGKAASYRRWRNCSPRHSHGCGPDTGGARVSVDRSAALAPGDSIQEDSLLLQSPRQAYAAIFLLSKALRLFVLGP</sequence>
<protein>
    <submittedName>
        <fullName evidence="1">Uncharacterized protein</fullName>
    </submittedName>
</protein>
<dbReference type="EMBL" id="JAAALK010000953">
    <property type="protein sequence ID" value="KAG8043521.1"/>
    <property type="molecule type" value="Genomic_DNA"/>
</dbReference>
<gene>
    <name evidence="1" type="ORF">GUJ93_ZPchr0458g22270</name>
</gene>
<reference evidence="1" key="1">
    <citation type="journal article" date="2021" name="bioRxiv">
        <title>Whole Genome Assembly and Annotation of Northern Wild Rice, Zizania palustris L., Supports a Whole Genome Duplication in the Zizania Genus.</title>
        <authorList>
            <person name="Haas M."/>
            <person name="Kono T."/>
            <person name="Macchietto M."/>
            <person name="Millas R."/>
            <person name="McGilp L."/>
            <person name="Shao M."/>
            <person name="Duquette J."/>
            <person name="Hirsch C.N."/>
            <person name="Kimball J."/>
        </authorList>
    </citation>
    <scope>NUCLEOTIDE SEQUENCE</scope>
    <source>
        <tissue evidence="1">Fresh leaf tissue</tissue>
    </source>
</reference>
<keyword evidence="2" id="KW-1185">Reference proteome</keyword>
<comment type="caution">
    <text evidence="1">The sequence shown here is derived from an EMBL/GenBank/DDBJ whole genome shotgun (WGS) entry which is preliminary data.</text>
</comment>
<organism evidence="1 2">
    <name type="scientific">Zizania palustris</name>
    <name type="common">Northern wild rice</name>
    <dbReference type="NCBI Taxonomy" id="103762"/>
    <lineage>
        <taxon>Eukaryota</taxon>
        <taxon>Viridiplantae</taxon>
        <taxon>Streptophyta</taxon>
        <taxon>Embryophyta</taxon>
        <taxon>Tracheophyta</taxon>
        <taxon>Spermatophyta</taxon>
        <taxon>Magnoliopsida</taxon>
        <taxon>Liliopsida</taxon>
        <taxon>Poales</taxon>
        <taxon>Poaceae</taxon>
        <taxon>BOP clade</taxon>
        <taxon>Oryzoideae</taxon>
        <taxon>Oryzeae</taxon>
        <taxon>Zizaniinae</taxon>
        <taxon>Zizania</taxon>
    </lineage>
</organism>
<accession>A0A8J5RL01</accession>
<evidence type="ECO:0000313" key="1">
    <source>
        <dbReference type="EMBL" id="KAG8043521.1"/>
    </source>
</evidence>
<evidence type="ECO:0000313" key="2">
    <source>
        <dbReference type="Proteomes" id="UP000729402"/>
    </source>
</evidence>
<dbReference type="AlphaFoldDB" id="A0A8J5RL01"/>
<name>A0A8J5RL01_ZIZPA</name>
<proteinExistence type="predicted"/>
<reference evidence="1" key="2">
    <citation type="submission" date="2021-02" db="EMBL/GenBank/DDBJ databases">
        <authorList>
            <person name="Kimball J.A."/>
            <person name="Haas M.W."/>
            <person name="Macchietto M."/>
            <person name="Kono T."/>
            <person name="Duquette J."/>
            <person name="Shao M."/>
        </authorList>
    </citation>
    <scope>NUCLEOTIDE SEQUENCE</scope>
    <source>
        <tissue evidence="1">Fresh leaf tissue</tissue>
    </source>
</reference>